<dbReference type="PANTHER" id="PTHR13903">
    <property type="entry name" value="PIRIN-RELATED"/>
    <property type="match status" value="1"/>
</dbReference>
<feature type="domain" description="Pirin C-terminal" evidence="5">
    <location>
        <begin position="174"/>
        <end position="279"/>
    </location>
</feature>
<reference evidence="6 7" key="1">
    <citation type="submission" date="2020-08" db="EMBL/GenBank/DDBJ databases">
        <title>Genomic Encyclopedia of Type Strains, Phase III (KMG-III): the genomes of soil and plant-associated and newly described type strains.</title>
        <authorList>
            <person name="Whitman W."/>
        </authorList>
    </citation>
    <scope>NUCLEOTIDE SEQUENCE [LARGE SCALE GENOMIC DNA]</scope>
    <source>
        <strain evidence="6 7">CECT 5862</strain>
    </source>
</reference>
<comment type="cofactor">
    <cofactor evidence="2">
        <name>Fe cation</name>
        <dbReference type="ChEBI" id="CHEBI:24875"/>
    </cofactor>
    <text evidence="2">Binds 1 Fe cation per subunit.</text>
</comment>
<dbReference type="InterPro" id="IPR008778">
    <property type="entry name" value="Pirin_C_dom"/>
</dbReference>
<accession>A0A7W5B378</accession>
<proteinExistence type="inferred from homology"/>
<dbReference type="Gene3D" id="2.60.120.10">
    <property type="entry name" value="Jelly Rolls"/>
    <property type="match status" value="1"/>
</dbReference>
<dbReference type="RefSeq" id="WP_183603572.1">
    <property type="nucleotide sequence ID" value="NZ_JACHXK010000019.1"/>
</dbReference>
<feature type="binding site" evidence="2">
    <location>
        <position position="60"/>
    </location>
    <ligand>
        <name>Fe cation</name>
        <dbReference type="ChEBI" id="CHEBI:24875"/>
    </ligand>
</feature>
<dbReference type="GO" id="GO:0046872">
    <property type="term" value="F:metal ion binding"/>
    <property type="evidence" value="ECO:0007669"/>
    <property type="project" value="UniProtKB-KW"/>
</dbReference>
<keyword evidence="2" id="KW-0408">Iron</keyword>
<dbReference type="CDD" id="cd02909">
    <property type="entry name" value="cupin_pirin_N"/>
    <property type="match status" value="1"/>
</dbReference>
<keyword evidence="7" id="KW-1185">Reference proteome</keyword>
<evidence type="ECO:0000256" key="2">
    <source>
        <dbReference type="PIRSR" id="PIRSR006232-1"/>
    </source>
</evidence>
<dbReference type="PANTHER" id="PTHR13903:SF8">
    <property type="entry name" value="PIRIN"/>
    <property type="match status" value="1"/>
</dbReference>
<protein>
    <recommendedName>
        <fullName evidence="8">Pirin</fullName>
    </recommendedName>
</protein>
<organism evidence="6 7">
    <name type="scientific">Paenibacillus phyllosphaerae</name>
    <dbReference type="NCBI Taxonomy" id="274593"/>
    <lineage>
        <taxon>Bacteria</taxon>
        <taxon>Bacillati</taxon>
        <taxon>Bacillota</taxon>
        <taxon>Bacilli</taxon>
        <taxon>Bacillales</taxon>
        <taxon>Paenibacillaceae</taxon>
        <taxon>Paenibacillus</taxon>
    </lineage>
</organism>
<evidence type="ECO:0000256" key="3">
    <source>
        <dbReference type="RuleBase" id="RU003457"/>
    </source>
</evidence>
<evidence type="ECO:0000256" key="1">
    <source>
        <dbReference type="ARBA" id="ARBA00008416"/>
    </source>
</evidence>
<feature type="domain" description="Pirin N-terminal" evidence="4">
    <location>
        <begin position="50"/>
        <end position="120"/>
    </location>
</feature>
<feature type="binding site" evidence="2">
    <location>
        <position position="58"/>
    </location>
    <ligand>
        <name>Fe cation</name>
        <dbReference type="ChEBI" id="CHEBI:24875"/>
    </ligand>
</feature>
<dbReference type="CDD" id="cd02247">
    <property type="entry name" value="cupin_pirin_C"/>
    <property type="match status" value="1"/>
</dbReference>
<dbReference type="SUPFAM" id="SSF51182">
    <property type="entry name" value="RmlC-like cupins"/>
    <property type="match status" value="1"/>
</dbReference>
<evidence type="ECO:0000259" key="4">
    <source>
        <dbReference type="Pfam" id="PF02678"/>
    </source>
</evidence>
<dbReference type="AlphaFoldDB" id="A0A7W5B378"/>
<dbReference type="InterPro" id="IPR011051">
    <property type="entry name" value="RmlC_Cupin_sf"/>
</dbReference>
<evidence type="ECO:0008006" key="8">
    <source>
        <dbReference type="Google" id="ProtNLM"/>
    </source>
</evidence>
<dbReference type="PIRSF" id="PIRSF006232">
    <property type="entry name" value="Pirin"/>
    <property type="match status" value="1"/>
</dbReference>
<dbReference type="InterPro" id="IPR014710">
    <property type="entry name" value="RmlC-like_jellyroll"/>
</dbReference>
<evidence type="ECO:0000313" key="7">
    <source>
        <dbReference type="Proteomes" id="UP000570361"/>
    </source>
</evidence>
<dbReference type="InterPro" id="IPR003829">
    <property type="entry name" value="Pirin_N_dom"/>
</dbReference>
<evidence type="ECO:0000313" key="6">
    <source>
        <dbReference type="EMBL" id="MBB3113498.1"/>
    </source>
</evidence>
<dbReference type="EMBL" id="JACHXK010000019">
    <property type="protein sequence ID" value="MBB3113498.1"/>
    <property type="molecule type" value="Genomic_DNA"/>
</dbReference>
<comment type="similarity">
    <text evidence="1 3">Belongs to the pirin family.</text>
</comment>
<dbReference type="Pfam" id="PF02678">
    <property type="entry name" value="Pirin"/>
    <property type="match status" value="1"/>
</dbReference>
<dbReference type="Pfam" id="PF05726">
    <property type="entry name" value="Pirin_C"/>
    <property type="match status" value="1"/>
</dbReference>
<gene>
    <name evidence="6" type="ORF">FHS18_005610</name>
</gene>
<dbReference type="InterPro" id="IPR012093">
    <property type="entry name" value="Pirin"/>
</dbReference>
<evidence type="ECO:0000259" key="5">
    <source>
        <dbReference type="Pfam" id="PF05726"/>
    </source>
</evidence>
<comment type="caution">
    <text evidence="6">The sequence shown here is derived from an EMBL/GenBank/DDBJ whole genome shotgun (WGS) entry which is preliminary data.</text>
</comment>
<feature type="binding site" evidence="2">
    <location>
        <position position="105"/>
    </location>
    <ligand>
        <name>Fe cation</name>
        <dbReference type="ChEBI" id="CHEBI:24875"/>
    </ligand>
</feature>
<feature type="binding site" evidence="2">
    <location>
        <position position="103"/>
    </location>
    <ligand>
        <name>Fe cation</name>
        <dbReference type="ChEBI" id="CHEBI:24875"/>
    </ligand>
</feature>
<name>A0A7W5B378_9BACL</name>
<sequence length="288" mass="32103">MSDNVFERAIKQVWTAHKNHLGPGHQNSLILEPGNWRAYDPFLFLAEDWFTRGSFDVHPHRGIETVTYVMEGKLEHYDSASEEQDELLPGDAQWMTAGRGVIHKEDPAPGETVHSLQLWVNLPSKDKMTAPRYQNLRSANMPVRQEAGATIRVFSGSSGGVTASTHNFTPITMVELIVEPGASVKQELPGTYNGFFFVLEGEGKFGRDETIGTERSALLLERAGDHDRSEVTITAVSKLRVLLYAGEPLGEPIVARGPFVMNTEEQIRQAYQDYREGKFVTFGASSEH</sequence>
<dbReference type="Proteomes" id="UP000570361">
    <property type="component" value="Unassembled WGS sequence"/>
</dbReference>
<keyword evidence="2" id="KW-0479">Metal-binding</keyword>